<sequence>MKTSEIKSLVEKSLLRCENTMDILERDPNPQIREVYYEQKGVHEALQAVLFALQNDPVLLKILAET</sequence>
<dbReference type="AlphaFoldDB" id="A0A6H2A5K9"/>
<evidence type="ECO:0000313" key="1">
    <source>
        <dbReference type="EMBL" id="QJA54720.1"/>
    </source>
</evidence>
<reference evidence="1" key="1">
    <citation type="submission" date="2020-03" db="EMBL/GenBank/DDBJ databases">
        <title>The deep terrestrial virosphere.</title>
        <authorList>
            <person name="Holmfeldt K."/>
            <person name="Nilsson E."/>
            <person name="Simone D."/>
            <person name="Lopez-Fernandez M."/>
            <person name="Wu X."/>
            <person name="de Brujin I."/>
            <person name="Lundin D."/>
            <person name="Andersson A."/>
            <person name="Bertilsson S."/>
            <person name="Dopson M."/>
        </authorList>
    </citation>
    <scope>NUCLEOTIDE SEQUENCE</scope>
    <source>
        <strain evidence="1">TM448A05580</strain>
    </source>
</reference>
<gene>
    <name evidence="1" type="ORF">TM448A05580_0004</name>
</gene>
<dbReference type="EMBL" id="MT144532">
    <property type="protein sequence ID" value="QJA54720.1"/>
    <property type="molecule type" value="Genomic_DNA"/>
</dbReference>
<protein>
    <submittedName>
        <fullName evidence="1">Uncharacterized protein</fullName>
    </submittedName>
</protein>
<name>A0A6H2A5K9_9ZZZZ</name>
<proteinExistence type="predicted"/>
<organism evidence="1">
    <name type="scientific">viral metagenome</name>
    <dbReference type="NCBI Taxonomy" id="1070528"/>
    <lineage>
        <taxon>unclassified sequences</taxon>
        <taxon>metagenomes</taxon>
        <taxon>organismal metagenomes</taxon>
    </lineage>
</organism>
<accession>A0A6H2A5K9</accession>